<dbReference type="PRINTS" id="PR00740">
    <property type="entry name" value="GLHYDRLASE27"/>
</dbReference>
<dbReference type="AlphaFoldDB" id="A0A1H5MID6"/>
<evidence type="ECO:0000256" key="1">
    <source>
        <dbReference type="ARBA" id="ARBA00009743"/>
    </source>
</evidence>
<evidence type="ECO:0000256" key="4">
    <source>
        <dbReference type="ARBA" id="ARBA00023295"/>
    </source>
</evidence>
<dbReference type="EMBL" id="FNTX01000002">
    <property type="protein sequence ID" value="SEE88198.1"/>
    <property type="molecule type" value="Genomic_DNA"/>
</dbReference>
<dbReference type="InterPro" id="IPR013785">
    <property type="entry name" value="Aldolase_TIM"/>
</dbReference>
<dbReference type="CDD" id="cd14792">
    <property type="entry name" value="GH27"/>
    <property type="match status" value="1"/>
</dbReference>
<dbReference type="GO" id="GO:0004557">
    <property type="term" value="F:alpha-galactosidase activity"/>
    <property type="evidence" value="ECO:0007669"/>
    <property type="project" value="UniProtKB-EC"/>
</dbReference>
<dbReference type="EC" id="3.2.1.22" evidence="5"/>
<keyword evidence="2" id="KW-0732">Signal</keyword>
<dbReference type="Proteomes" id="UP000199220">
    <property type="component" value="Unassembled WGS sequence"/>
</dbReference>
<dbReference type="SUPFAM" id="SSF51011">
    <property type="entry name" value="Glycosyl hydrolase domain"/>
    <property type="match status" value="1"/>
</dbReference>
<evidence type="ECO:0000256" key="3">
    <source>
        <dbReference type="ARBA" id="ARBA00022801"/>
    </source>
</evidence>
<evidence type="ECO:0000313" key="9">
    <source>
        <dbReference type="Proteomes" id="UP000199220"/>
    </source>
</evidence>
<evidence type="ECO:0000256" key="2">
    <source>
        <dbReference type="ARBA" id="ARBA00022729"/>
    </source>
</evidence>
<dbReference type="InterPro" id="IPR017853">
    <property type="entry name" value="GH"/>
</dbReference>
<keyword evidence="3 5" id="KW-0378">Hydrolase</keyword>
<keyword evidence="5" id="KW-1015">Disulfide bond</keyword>
<evidence type="ECO:0000256" key="5">
    <source>
        <dbReference type="RuleBase" id="RU361168"/>
    </source>
</evidence>
<dbReference type="Pfam" id="PF17801">
    <property type="entry name" value="Melibiase_C"/>
    <property type="match status" value="1"/>
</dbReference>
<feature type="domain" description="Alpha galactosidase C-terminal" evidence="7">
    <location>
        <begin position="377"/>
        <end position="454"/>
    </location>
</feature>
<evidence type="ECO:0000259" key="7">
    <source>
        <dbReference type="Pfam" id="PF17801"/>
    </source>
</evidence>
<dbReference type="OrthoDB" id="9807519at2"/>
<proteinExistence type="inferred from homology"/>
<dbReference type="InterPro" id="IPR013780">
    <property type="entry name" value="Glyco_hydro_b"/>
</dbReference>
<dbReference type="Gene3D" id="3.20.20.70">
    <property type="entry name" value="Aldolase class I"/>
    <property type="match status" value="1"/>
</dbReference>
<dbReference type="GO" id="GO:0005975">
    <property type="term" value="P:carbohydrate metabolic process"/>
    <property type="evidence" value="ECO:0007669"/>
    <property type="project" value="InterPro"/>
</dbReference>
<dbReference type="InterPro" id="IPR002241">
    <property type="entry name" value="Glyco_hydro_27"/>
</dbReference>
<evidence type="ECO:0000313" key="8">
    <source>
        <dbReference type="EMBL" id="SEE88198.1"/>
    </source>
</evidence>
<protein>
    <recommendedName>
        <fullName evidence="5">Alpha-galactosidase</fullName>
        <ecNumber evidence="5">3.2.1.22</ecNumber>
    </recommendedName>
    <alternativeName>
        <fullName evidence="5">Melibiase</fullName>
    </alternativeName>
</protein>
<gene>
    <name evidence="8" type="ORF">SAMN04488554_3362</name>
</gene>
<dbReference type="Gene3D" id="2.60.40.1180">
    <property type="entry name" value="Golgi alpha-mannosidase II"/>
    <property type="match status" value="1"/>
</dbReference>
<organism evidence="8 9">
    <name type="scientific">Ruania alba</name>
    <dbReference type="NCBI Taxonomy" id="648782"/>
    <lineage>
        <taxon>Bacteria</taxon>
        <taxon>Bacillati</taxon>
        <taxon>Actinomycetota</taxon>
        <taxon>Actinomycetes</taxon>
        <taxon>Micrococcales</taxon>
        <taxon>Ruaniaceae</taxon>
        <taxon>Ruania</taxon>
    </lineage>
</organism>
<reference evidence="9" key="1">
    <citation type="submission" date="2016-10" db="EMBL/GenBank/DDBJ databases">
        <authorList>
            <person name="Varghese N."/>
            <person name="Submissions S."/>
        </authorList>
    </citation>
    <scope>NUCLEOTIDE SEQUENCE [LARGE SCALE GENOMIC DNA]</scope>
    <source>
        <strain evidence="9">DSM 21368</strain>
    </source>
</reference>
<name>A0A1H5MID6_9MICO</name>
<dbReference type="PANTHER" id="PTHR11452">
    <property type="entry name" value="ALPHA-GALACTOSIDASE/ALPHA-N-ACETYLGALACTOSAMINIDASE"/>
    <property type="match status" value="1"/>
</dbReference>
<dbReference type="STRING" id="648782.SAMN04488554_3362"/>
<keyword evidence="9" id="KW-1185">Reference proteome</keyword>
<sequence length="459" mass="51172">MTDAVVGSRATPASGTGPRLDAKAPCPRPPMGWNSFDSYVVYLDEEAAMVNLDHMARILQPHGYEYFVVDGGWFEERDLVPGTKRPQRRKAQDCRLDKFGRYLPATTYFPHGMQPLIERTHAYGLKFGIHIMRGIPRKAVELNLPIEGTEHRAADIADTSDVCRWWDTNYGIDMSKPGAQEYYDGWIALLASWGVDYIKADDITAFPAEIEAVSTAIARCDRPIVLSLSPGQDTDPDLVDTYQRHANLLRTTRDIWDERDDLDIAFDAWKQWQDRGGPGFWPDLDMIPFGRLKVRTPAQAPVVNDVALQGRGLERDCSLTRDQRRTFITMRALAASPLFMGGDLPTSDPFDLALITDADVLACNQNGVVGHLAWERDEVEAWLAPNAAESGSGWVGFFNRSEEATTVATSLHHLNVPGSTVHLYDVWAAQDLGTQPIGDDLTTELPPDGVWFLRYTPGP</sequence>
<dbReference type="InterPro" id="IPR041233">
    <property type="entry name" value="Melibiase_C"/>
</dbReference>
<dbReference type="PANTHER" id="PTHR11452:SF42">
    <property type="entry name" value="ALPHA-GALACTOSIDASE"/>
    <property type="match status" value="1"/>
</dbReference>
<keyword evidence="4 5" id="KW-0326">Glycosidase</keyword>
<dbReference type="Pfam" id="PF16499">
    <property type="entry name" value="Melibiase_2"/>
    <property type="match status" value="1"/>
</dbReference>
<evidence type="ECO:0000256" key="6">
    <source>
        <dbReference type="SAM" id="MobiDB-lite"/>
    </source>
</evidence>
<comment type="catalytic activity">
    <reaction evidence="5">
        <text>Hydrolysis of terminal, non-reducing alpha-D-galactose residues in alpha-D-galactosides, including galactose oligosaccharides, galactomannans and galactolipids.</text>
        <dbReference type="EC" id="3.2.1.22"/>
    </reaction>
</comment>
<accession>A0A1H5MID6</accession>
<comment type="similarity">
    <text evidence="1 5">Belongs to the glycosyl hydrolase 27 family.</text>
</comment>
<dbReference type="RefSeq" id="WP_139177816.1">
    <property type="nucleotide sequence ID" value="NZ_FNTX01000002.1"/>
</dbReference>
<dbReference type="SUPFAM" id="SSF51445">
    <property type="entry name" value="(Trans)glycosidases"/>
    <property type="match status" value="1"/>
</dbReference>
<feature type="region of interest" description="Disordered" evidence="6">
    <location>
        <begin position="1"/>
        <end position="26"/>
    </location>
</feature>